<proteinExistence type="predicted"/>
<dbReference type="EMBL" id="CAKLPZ010000001">
    <property type="protein sequence ID" value="CAH0998721.1"/>
    <property type="molecule type" value="Genomic_DNA"/>
</dbReference>
<keyword evidence="2" id="KW-1185">Reference proteome</keyword>
<comment type="caution">
    <text evidence="1">The sequence shown here is derived from an EMBL/GenBank/DDBJ whole genome shotgun (WGS) entry which is preliminary data.</text>
</comment>
<protein>
    <recommendedName>
        <fullName evidence="3">Single-stranded DNA-binding protein</fullName>
    </recommendedName>
</protein>
<accession>A0ABM9AVR5</accession>
<evidence type="ECO:0000313" key="1">
    <source>
        <dbReference type="EMBL" id="CAH0998721.1"/>
    </source>
</evidence>
<evidence type="ECO:0008006" key="3">
    <source>
        <dbReference type="Google" id="ProtNLM"/>
    </source>
</evidence>
<dbReference type="Proteomes" id="UP000837803">
    <property type="component" value="Unassembled WGS sequence"/>
</dbReference>
<reference evidence="1" key="1">
    <citation type="submission" date="2021-12" db="EMBL/GenBank/DDBJ databases">
        <authorList>
            <person name="Rodrigo-Torres L."/>
            <person name="Arahal R. D."/>
            <person name="Lucena T."/>
        </authorList>
    </citation>
    <scope>NUCLEOTIDE SEQUENCE</scope>
    <source>
        <strain evidence="1">CECT 8419</strain>
    </source>
</reference>
<evidence type="ECO:0000313" key="2">
    <source>
        <dbReference type="Proteomes" id="UP000837803"/>
    </source>
</evidence>
<gene>
    <name evidence="1" type="ORF">LEM8419_00067</name>
</gene>
<organism evidence="1 2">
    <name type="scientific">Neolewinella maritima</name>
    <dbReference type="NCBI Taxonomy" id="1383882"/>
    <lineage>
        <taxon>Bacteria</taxon>
        <taxon>Pseudomonadati</taxon>
        <taxon>Bacteroidota</taxon>
        <taxon>Saprospiria</taxon>
        <taxon>Saprospirales</taxon>
        <taxon>Lewinellaceae</taxon>
        <taxon>Neolewinella</taxon>
    </lineage>
</organism>
<name>A0ABM9AVR5_9BACT</name>
<sequence length="133" mass="14941">MLLGGKQATMKVQVQEKPRLQNGRHVVTITEISEGKSEYKGIPFFAARMETEEGFVEQRFYNSEPSKPILAELMRAVEMEGDELDTEKLVGKELSVEVHERSYPDPDTGVEKTITEAGHFLKVGEADTSEQPK</sequence>